<dbReference type="Proteomes" id="UP000615760">
    <property type="component" value="Unassembled WGS sequence"/>
</dbReference>
<evidence type="ECO:0000256" key="1">
    <source>
        <dbReference type="SAM" id="SignalP"/>
    </source>
</evidence>
<reference evidence="3" key="1">
    <citation type="journal article" date="2019" name="Int. J. Syst. Evol. Microbiol.">
        <title>The Global Catalogue of Microorganisms (GCM) 10K type strain sequencing project: providing services to taxonomists for standard genome sequencing and annotation.</title>
        <authorList>
            <consortium name="The Broad Institute Genomics Platform"/>
            <consortium name="The Broad Institute Genome Sequencing Center for Infectious Disease"/>
            <person name="Wu L."/>
            <person name="Ma J."/>
        </authorList>
    </citation>
    <scope>NUCLEOTIDE SEQUENCE [LARGE SCALE GENOMIC DNA]</scope>
    <source>
        <strain evidence="3">CGMCC 1.15461</strain>
    </source>
</reference>
<gene>
    <name evidence="2" type="ORF">GCM10007424_08580</name>
</gene>
<name>A0ABQ1JML5_9FLAO</name>
<dbReference type="EMBL" id="BMJE01000002">
    <property type="protein sequence ID" value="GGB70869.1"/>
    <property type="molecule type" value="Genomic_DNA"/>
</dbReference>
<feature type="signal peptide" evidence="1">
    <location>
        <begin position="1"/>
        <end position="26"/>
    </location>
</feature>
<evidence type="ECO:0000313" key="2">
    <source>
        <dbReference type="EMBL" id="GGB70869.1"/>
    </source>
</evidence>
<dbReference type="RefSeq" id="WP_188620014.1">
    <property type="nucleotide sequence ID" value="NZ_BMJE01000002.1"/>
</dbReference>
<proteinExistence type="predicted"/>
<accession>A0ABQ1JML5</accession>
<dbReference type="PROSITE" id="PS51257">
    <property type="entry name" value="PROKAR_LIPOPROTEIN"/>
    <property type="match status" value="1"/>
</dbReference>
<feature type="chain" id="PRO_5046500424" evidence="1">
    <location>
        <begin position="27"/>
        <end position="140"/>
    </location>
</feature>
<evidence type="ECO:0000313" key="3">
    <source>
        <dbReference type="Proteomes" id="UP000615760"/>
    </source>
</evidence>
<keyword evidence="3" id="KW-1185">Reference proteome</keyword>
<comment type="caution">
    <text evidence="2">The sequence shown here is derived from an EMBL/GenBank/DDBJ whole genome shotgun (WGS) entry which is preliminary data.</text>
</comment>
<keyword evidence="1" id="KW-0732">Signal</keyword>
<organism evidence="2 3">
    <name type="scientific">Flavobacterium suaedae</name>
    <dbReference type="NCBI Taxonomy" id="1767027"/>
    <lineage>
        <taxon>Bacteria</taxon>
        <taxon>Pseudomonadati</taxon>
        <taxon>Bacteroidota</taxon>
        <taxon>Flavobacteriia</taxon>
        <taxon>Flavobacteriales</taxon>
        <taxon>Flavobacteriaceae</taxon>
        <taxon>Flavobacterium</taxon>
    </lineage>
</organism>
<protein>
    <submittedName>
        <fullName evidence="2">Uncharacterized protein</fullName>
    </submittedName>
</protein>
<sequence length="140" mass="15432">MTTTFKRSSFLFLVLSLVFFTTSCSSDDNGDAVNNDDNSNTHEVEYKITVEDPVIDIIEYKDATGAMVEVSESLEGVTTWSKTVELEEGAAIDTKVTMDLGELTSGACPYVMQIFVDGELKNTVSDTAFMSMYIELAYTE</sequence>